<feature type="compositionally biased region" description="Acidic residues" evidence="2">
    <location>
        <begin position="245"/>
        <end position="262"/>
    </location>
</feature>
<dbReference type="AlphaFoldDB" id="A0AAE0I2T0"/>
<evidence type="ECO:0000259" key="6">
    <source>
        <dbReference type="Pfam" id="PF25053"/>
    </source>
</evidence>
<keyword evidence="3" id="KW-1133">Transmembrane helix</keyword>
<sequence>MDPITAIGLASGILSFLNFSASLVQGAISIHDSLDGDLEENRSLEMVVGEMKQLSTLLLSPDDSKLVGPEKGLCGLASECRALSSRLLELLEKIKPKDSSSKTQSLWSALKNKMYEKEKLELEQRLDYCRGVLELHLTFLTSRETRTQLTLLIESAQEDASKLQKVQETMDQLSHGVELASISETAKEQIRQLVQVQDDVLCKIAQSQILKSLAFDEMHSRYNMVEEAHSSTFAWIFGDKHDAESEGEYDSDEETNDEEESDGGSSSDAVDLDDERSETEDKETAGEAIPNDSKEALSQTIGPQNESEEAGQEPEPHPVIEAGAVDGEPKDDSASEPAVDSEIDIKLEIAEKFKTWLSSGSGVFHISGKLGCGKSTLMKFLCEHPGTKAELSRWAGDKTLVMASFFFWKPGSELQKSLFGLMRGLLHEVLQTCPDLIPAVLPDHWKKTRETPWMAQAEFYLSEKDYTETPQQDRKAVLELLCGWARASPASIKLCVSSREDNVFMNNLSAEQRLRLHDLTRDDMESYVRERLTDLPEGEEKERLIREIPEKAQGIFLWVTLVVRSIREELENGASIAALILLLDSFPDELEALFEHIIRSFRSTRERKKAYQTFAMLSLSKQHLLGFSLFQYSFYESYEADNQFAMRQNFPDTFPVDDHAALERLERARKSLNGNSKGLLETKLMPMPQDASRTFRGRDEHIDYSHRSIPEFLQKPAMKAEMASHIEGLRNAEVLSQLVLADIRLSRHFWQEENLAITPLVTLRLQEHLDHPPYEFLESVLASYHDIGNRIVKDSDLADGGTYLTPLNRGAWQITSQKEIDSTKPSDSRLNHYLIHPILATVLVGHYEYFKWKLERDKDLLRRPAHATLAAYVAMLANNMTSWKIVEYFLENDFFTILTRSELRCGRTPPHRHELSIWHHYLASEFIVHYVWDEALDTNPKGSHGRFSHIAESFLERGADPYFTATATATIKSSRPVTGGRATNYRCVLELGLERKVIVINEGGSDDRTTWAPARLDGFSQEDASSKAESESDSPRTRSLSLGTWIEYLDPPNKEHLLFLIERNKQRLKSSDEGAETTQQLDNEQETINPDSTEATDASAQGGMTAEDPTTGLEPKGKISESQSLSLWYYLAFILGPLLIVLMSLAWVWI</sequence>
<dbReference type="Pfam" id="PF24883">
    <property type="entry name" value="NPHP3_N"/>
    <property type="match status" value="1"/>
</dbReference>
<feature type="transmembrane region" description="Helical" evidence="3">
    <location>
        <begin position="1127"/>
        <end position="1149"/>
    </location>
</feature>
<evidence type="ECO:0000256" key="4">
    <source>
        <dbReference type="SAM" id="SignalP"/>
    </source>
</evidence>
<keyword evidence="4" id="KW-0732">Signal</keyword>
<protein>
    <submittedName>
        <fullName evidence="7">Uncharacterized protein</fullName>
    </submittedName>
</protein>
<dbReference type="InterPro" id="IPR027417">
    <property type="entry name" value="P-loop_NTPase"/>
</dbReference>
<dbReference type="EMBL" id="JAUEPO010000007">
    <property type="protein sequence ID" value="KAK3317381.1"/>
    <property type="molecule type" value="Genomic_DNA"/>
</dbReference>
<feature type="compositionally biased region" description="Acidic residues" evidence="2">
    <location>
        <begin position="270"/>
        <end position="281"/>
    </location>
</feature>
<feature type="region of interest" description="Disordered" evidence="2">
    <location>
        <begin position="1009"/>
        <end position="1037"/>
    </location>
</feature>
<keyword evidence="3" id="KW-0812">Transmembrane</keyword>
<dbReference type="Pfam" id="PF25053">
    <property type="entry name" value="DUF7791"/>
    <property type="match status" value="1"/>
</dbReference>
<evidence type="ECO:0000256" key="1">
    <source>
        <dbReference type="ARBA" id="ARBA00022737"/>
    </source>
</evidence>
<reference evidence="7" key="2">
    <citation type="submission" date="2023-06" db="EMBL/GenBank/DDBJ databases">
        <authorList>
            <consortium name="Lawrence Berkeley National Laboratory"/>
            <person name="Haridas S."/>
            <person name="Hensen N."/>
            <person name="Bonometti L."/>
            <person name="Westerberg I."/>
            <person name="Brannstrom I.O."/>
            <person name="Guillou S."/>
            <person name="Cros-Aarteil S."/>
            <person name="Calhoun S."/>
            <person name="Kuo A."/>
            <person name="Mondo S."/>
            <person name="Pangilinan J."/>
            <person name="Riley R."/>
            <person name="Labutti K."/>
            <person name="Andreopoulos B."/>
            <person name="Lipzen A."/>
            <person name="Chen C."/>
            <person name="Yanf M."/>
            <person name="Daum C."/>
            <person name="Ng V."/>
            <person name="Clum A."/>
            <person name="Steindorff A."/>
            <person name="Ohm R."/>
            <person name="Martin F."/>
            <person name="Silar P."/>
            <person name="Natvig D."/>
            <person name="Lalanne C."/>
            <person name="Gautier V."/>
            <person name="Ament-Velasquez S.L."/>
            <person name="Kruys A."/>
            <person name="Hutchinson M.I."/>
            <person name="Powell A.J."/>
            <person name="Barry K."/>
            <person name="Miller A.N."/>
            <person name="Grigoriev I.V."/>
            <person name="Debuchy R."/>
            <person name="Gladieux P."/>
            <person name="Thoren M.H."/>
            <person name="Johannesson H."/>
        </authorList>
    </citation>
    <scope>NUCLEOTIDE SEQUENCE</scope>
    <source>
        <strain evidence="7">SMH4131-1</strain>
    </source>
</reference>
<feature type="region of interest" description="Disordered" evidence="2">
    <location>
        <begin position="1070"/>
        <end position="1117"/>
    </location>
</feature>
<dbReference type="PANTHER" id="PTHR10039:SF5">
    <property type="entry name" value="NACHT DOMAIN-CONTAINING PROTEIN"/>
    <property type="match status" value="1"/>
</dbReference>
<name>A0AAE0I2T0_9PEZI</name>
<proteinExistence type="predicted"/>
<evidence type="ECO:0000256" key="2">
    <source>
        <dbReference type="SAM" id="MobiDB-lite"/>
    </source>
</evidence>
<feature type="domain" description="DUF7791" evidence="6">
    <location>
        <begin position="612"/>
        <end position="743"/>
    </location>
</feature>
<dbReference type="SUPFAM" id="SSF52540">
    <property type="entry name" value="P-loop containing nucleoside triphosphate hydrolases"/>
    <property type="match status" value="1"/>
</dbReference>
<accession>A0AAE0I2T0</accession>
<dbReference type="InterPro" id="IPR056884">
    <property type="entry name" value="NPHP3-like_N"/>
</dbReference>
<evidence type="ECO:0000256" key="3">
    <source>
        <dbReference type="SAM" id="Phobius"/>
    </source>
</evidence>
<dbReference type="Proteomes" id="UP001286456">
    <property type="component" value="Unassembled WGS sequence"/>
</dbReference>
<feature type="region of interest" description="Disordered" evidence="2">
    <location>
        <begin position="244"/>
        <end position="339"/>
    </location>
</feature>
<keyword evidence="3" id="KW-0472">Membrane</keyword>
<evidence type="ECO:0000259" key="5">
    <source>
        <dbReference type="Pfam" id="PF24883"/>
    </source>
</evidence>
<gene>
    <name evidence="7" type="ORF">B0T19DRAFT_488646</name>
</gene>
<feature type="domain" description="Nephrocystin 3-like N-terminal" evidence="5">
    <location>
        <begin position="351"/>
        <end position="449"/>
    </location>
</feature>
<feature type="compositionally biased region" description="Polar residues" evidence="2">
    <location>
        <begin position="1076"/>
        <end position="1099"/>
    </location>
</feature>
<organism evidence="7 8">
    <name type="scientific">Cercophora scortea</name>
    <dbReference type="NCBI Taxonomy" id="314031"/>
    <lineage>
        <taxon>Eukaryota</taxon>
        <taxon>Fungi</taxon>
        <taxon>Dikarya</taxon>
        <taxon>Ascomycota</taxon>
        <taxon>Pezizomycotina</taxon>
        <taxon>Sordariomycetes</taxon>
        <taxon>Sordariomycetidae</taxon>
        <taxon>Sordariales</taxon>
        <taxon>Lasiosphaeriaceae</taxon>
        <taxon>Cercophora</taxon>
    </lineage>
</organism>
<dbReference type="InterPro" id="IPR056693">
    <property type="entry name" value="DUF7791"/>
</dbReference>
<evidence type="ECO:0000313" key="7">
    <source>
        <dbReference type="EMBL" id="KAK3317381.1"/>
    </source>
</evidence>
<comment type="caution">
    <text evidence="7">The sequence shown here is derived from an EMBL/GenBank/DDBJ whole genome shotgun (WGS) entry which is preliminary data.</text>
</comment>
<dbReference type="PANTHER" id="PTHR10039">
    <property type="entry name" value="AMELOGENIN"/>
    <property type="match status" value="1"/>
</dbReference>
<feature type="signal peptide" evidence="4">
    <location>
        <begin position="1"/>
        <end position="26"/>
    </location>
</feature>
<keyword evidence="1" id="KW-0677">Repeat</keyword>
<keyword evidence="8" id="KW-1185">Reference proteome</keyword>
<evidence type="ECO:0000313" key="8">
    <source>
        <dbReference type="Proteomes" id="UP001286456"/>
    </source>
</evidence>
<feature type="compositionally biased region" description="Basic and acidic residues" evidence="2">
    <location>
        <begin position="1024"/>
        <end position="1036"/>
    </location>
</feature>
<feature type="chain" id="PRO_5042097333" evidence="4">
    <location>
        <begin position="27"/>
        <end position="1150"/>
    </location>
</feature>
<reference evidence="7" key="1">
    <citation type="journal article" date="2023" name="Mol. Phylogenet. Evol.">
        <title>Genome-scale phylogeny and comparative genomics of the fungal order Sordariales.</title>
        <authorList>
            <person name="Hensen N."/>
            <person name="Bonometti L."/>
            <person name="Westerberg I."/>
            <person name="Brannstrom I.O."/>
            <person name="Guillou S."/>
            <person name="Cros-Aarteil S."/>
            <person name="Calhoun S."/>
            <person name="Haridas S."/>
            <person name="Kuo A."/>
            <person name="Mondo S."/>
            <person name="Pangilinan J."/>
            <person name="Riley R."/>
            <person name="LaButti K."/>
            <person name="Andreopoulos B."/>
            <person name="Lipzen A."/>
            <person name="Chen C."/>
            <person name="Yan M."/>
            <person name="Daum C."/>
            <person name="Ng V."/>
            <person name="Clum A."/>
            <person name="Steindorff A."/>
            <person name="Ohm R.A."/>
            <person name="Martin F."/>
            <person name="Silar P."/>
            <person name="Natvig D.O."/>
            <person name="Lalanne C."/>
            <person name="Gautier V."/>
            <person name="Ament-Velasquez S.L."/>
            <person name="Kruys A."/>
            <person name="Hutchinson M.I."/>
            <person name="Powell A.J."/>
            <person name="Barry K."/>
            <person name="Miller A.N."/>
            <person name="Grigoriev I.V."/>
            <person name="Debuchy R."/>
            <person name="Gladieux P."/>
            <person name="Hiltunen Thoren M."/>
            <person name="Johannesson H."/>
        </authorList>
    </citation>
    <scope>NUCLEOTIDE SEQUENCE</scope>
    <source>
        <strain evidence="7">SMH4131-1</strain>
    </source>
</reference>
<feature type="compositionally biased region" description="Polar residues" evidence="2">
    <location>
        <begin position="296"/>
        <end position="305"/>
    </location>
</feature>